<accession>W1NZE9</accession>
<evidence type="ECO:0000256" key="1">
    <source>
        <dbReference type="SAM" id="MobiDB-lite"/>
    </source>
</evidence>
<reference evidence="3" key="1">
    <citation type="journal article" date="2013" name="Science">
        <title>The Amborella genome and the evolution of flowering plants.</title>
        <authorList>
            <consortium name="Amborella Genome Project"/>
        </authorList>
    </citation>
    <scope>NUCLEOTIDE SEQUENCE [LARGE SCALE GENOMIC DNA]</scope>
</reference>
<gene>
    <name evidence="2" type="ORF">AMTR_s00002p00154950</name>
</gene>
<sequence>MTCYSKLSGSFAVKDSRLHAPKSSGDHHYLRTDEQELKARLAVDSNSLSTYSLLLSLTTLPSQVNILTLPTLLTFQFHSNSSPADPTTEPGTDRTMKCSSPLVGASPSSFSDVYHDRPRTTLSTDTGRGQLQPAARGAAASHSQAVVAAPCCSRSLAAKAARSLQSSRGLGDCNNSSETILPAQTLTPSREGHSSSGYSGSSYPVMDNPGIQIVYQKQNGNNYSMIKLDWFHFSLEERSLGVT</sequence>
<keyword evidence="3" id="KW-1185">Reference proteome</keyword>
<name>W1NZE9_AMBTC</name>
<dbReference type="AlphaFoldDB" id="W1NZE9"/>
<feature type="region of interest" description="Disordered" evidence="1">
    <location>
        <begin position="183"/>
        <end position="202"/>
    </location>
</feature>
<dbReference type="Gramene" id="ERN01048">
    <property type="protein sequence ID" value="ERN01048"/>
    <property type="gene ID" value="AMTR_s00002p00154950"/>
</dbReference>
<feature type="region of interest" description="Disordered" evidence="1">
    <location>
        <begin position="80"/>
        <end position="137"/>
    </location>
</feature>
<evidence type="ECO:0000313" key="2">
    <source>
        <dbReference type="EMBL" id="ERN01048.1"/>
    </source>
</evidence>
<proteinExistence type="predicted"/>
<organism evidence="2 3">
    <name type="scientific">Amborella trichopoda</name>
    <dbReference type="NCBI Taxonomy" id="13333"/>
    <lineage>
        <taxon>Eukaryota</taxon>
        <taxon>Viridiplantae</taxon>
        <taxon>Streptophyta</taxon>
        <taxon>Embryophyta</taxon>
        <taxon>Tracheophyta</taxon>
        <taxon>Spermatophyta</taxon>
        <taxon>Magnoliopsida</taxon>
        <taxon>Amborellales</taxon>
        <taxon>Amborellaceae</taxon>
        <taxon>Amborella</taxon>
    </lineage>
</organism>
<feature type="compositionally biased region" description="Polar residues" evidence="1">
    <location>
        <begin position="120"/>
        <end position="129"/>
    </location>
</feature>
<dbReference type="EMBL" id="KI394767">
    <property type="protein sequence ID" value="ERN01048.1"/>
    <property type="molecule type" value="Genomic_DNA"/>
</dbReference>
<dbReference type="Proteomes" id="UP000017836">
    <property type="component" value="Unassembled WGS sequence"/>
</dbReference>
<dbReference type="HOGENOM" id="CLU_1143914_0_0_1"/>
<evidence type="ECO:0000313" key="3">
    <source>
        <dbReference type="Proteomes" id="UP000017836"/>
    </source>
</evidence>
<protein>
    <submittedName>
        <fullName evidence="2">Uncharacterized protein</fullName>
    </submittedName>
</protein>